<proteinExistence type="predicted"/>
<dbReference type="AlphaFoldDB" id="A0A3D9KZK6"/>
<comment type="caution">
    <text evidence="1">The sequence shown here is derived from an EMBL/GenBank/DDBJ whole genome shotgun (WGS) entry which is preliminary data.</text>
</comment>
<gene>
    <name evidence="1" type="ORF">C7460_12341</name>
</gene>
<protein>
    <submittedName>
        <fullName evidence="1">Putative beta-barrel porin</fullName>
    </submittedName>
</protein>
<dbReference type="Proteomes" id="UP000256779">
    <property type="component" value="Unassembled WGS sequence"/>
</dbReference>
<name>A0A3D9KZK6_MARFU</name>
<dbReference type="InterPro" id="IPR025631">
    <property type="entry name" value="Porin_10"/>
</dbReference>
<organism evidence="1 2">
    <name type="scientific">Marinoscillum furvescens DSM 4134</name>
    <dbReference type="NCBI Taxonomy" id="1122208"/>
    <lineage>
        <taxon>Bacteria</taxon>
        <taxon>Pseudomonadati</taxon>
        <taxon>Bacteroidota</taxon>
        <taxon>Cytophagia</taxon>
        <taxon>Cytophagales</taxon>
        <taxon>Reichenbachiellaceae</taxon>
        <taxon>Marinoscillum</taxon>
    </lineage>
</organism>
<sequence length="610" mass="71420">MSTVALFAQITDDSTKLVYNANTTRIILESDLKNNIESERHPDTTLYELEKFTPLDQADFKYQDLGNVGTAMFPIFYPVADEIGRTSGLSAYDYYMVSPESFKYYNSKSPFMDLMVVFGGKGRSVVDYSFSRNVNENWNFGFDIYRITSDKQIGKSGQQDRNVVGTVIDLYTYYQHPEKPYEAMVHVANMGFNIEETGGIYVDDISNASSVDLFEYQDSDIQLSEARSFEDRFHFHLYHQYNWTKQLQFYHQLDIKNQESGYQDFRDGGGTYNTYTDYYDQFLLGVDSTYRQIKWSEVSNEAGVKGDLANLFYRLYLKRRDLNMDAIYEDPTDKFSEMFLGGYTRFNWRDKFNVEAQAELMQSGEYKLIGNLNSDLIFGSYKSLRLKPSVFSDRYFGNHQDWDNSFASAFTNEITGGIQLDLKWLTIRPKGRLLSRDKFIYYDENRTVRQSDEVAIMASIGGDFNLKLITNKEYNESIHLENEAYFTKVSGNGAQYMPVPEWFYNGRLFWRGFWFNNTMGVEVGVNLHAKSQYFAPAYAPEIQQFYLQDEFRIENFYTADIFWSMQVNNVRAFVRWTNFNQTGFTGYFITPYYPGQSRTLDFGVRWLFYD</sequence>
<evidence type="ECO:0000313" key="1">
    <source>
        <dbReference type="EMBL" id="RED93861.1"/>
    </source>
</evidence>
<accession>A0A3D9KZK6</accession>
<dbReference type="Pfam" id="PF14121">
    <property type="entry name" value="Porin_10"/>
    <property type="match status" value="1"/>
</dbReference>
<evidence type="ECO:0000313" key="2">
    <source>
        <dbReference type="Proteomes" id="UP000256779"/>
    </source>
</evidence>
<dbReference type="EMBL" id="QREG01000023">
    <property type="protein sequence ID" value="RED93861.1"/>
    <property type="molecule type" value="Genomic_DNA"/>
</dbReference>
<keyword evidence="2" id="KW-1185">Reference proteome</keyword>
<reference evidence="1 2" key="1">
    <citation type="submission" date="2018-07" db="EMBL/GenBank/DDBJ databases">
        <title>Genomic Encyclopedia of Type Strains, Phase IV (KMG-IV): sequencing the most valuable type-strain genomes for metagenomic binning, comparative biology and taxonomic classification.</title>
        <authorList>
            <person name="Goeker M."/>
        </authorList>
    </citation>
    <scope>NUCLEOTIDE SEQUENCE [LARGE SCALE GENOMIC DNA]</scope>
    <source>
        <strain evidence="1 2">DSM 4134</strain>
    </source>
</reference>